<comment type="catalytic activity">
    <reaction evidence="9">
        <text>D-xylose(out) = D-xylose(in)</text>
        <dbReference type="Rhea" id="RHEA:78427"/>
        <dbReference type="ChEBI" id="CHEBI:53455"/>
    </reaction>
    <physiologicalReaction direction="left-to-right" evidence="9">
        <dbReference type="Rhea" id="RHEA:78428"/>
    </physiologicalReaction>
</comment>
<comment type="catalytic activity">
    <reaction evidence="12">
        <text>D-fructose(out) = D-fructose(in)</text>
        <dbReference type="Rhea" id="RHEA:60372"/>
        <dbReference type="ChEBI" id="CHEBI:37721"/>
    </reaction>
    <physiologicalReaction direction="left-to-right" evidence="12">
        <dbReference type="Rhea" id="RHEA:60373"/>
    </physiologicalReaction>
</comment>
<proteinExistence type="inferred from homology"/>
<dbReference type="SUPFAM" id="SSF103473">
    <property type="entry name" value="MFS general substrate transporter"/>
    <property type="match status" value="1"/>
</dbReference>
<feature type="transmembrane region" description="Helical" evidence="16">
    <location>
        <begin position="101"/>
        <end position="119"/>
    </location>
</feature>
<evidence type="ECO:0000256" key="16">
    <source>
        <dbReference type="SAM" id="Phobius"/>
    </source>
</evidence>
<dbReference type="NCBIfam" id="TIGR00879">
    <property type="entry name" value="SP"/>
    <property type="match status" value="1"/>
</dbReference>
<dbReference type="Pfam" id="PF00083">
    <property type="entry name" value="Sugar_tr"/>
    <property type="match status" value="1"/>
</dbReference>
<feature type="transmembrane region" description="Helical" evidence="16">
    <location>
        <begin position="386"/>
        <end position="405"/>
    </location>
</feature>
<reference evidence="18" key="1">
    <citation type="submission" date="2019-03" db="EMBL/GenBank/DDBJ databases">
        <title>Long read genome sequence of the mycoparasitic Pythium oligandrum ATCC 38472 isolated from sugarbeet rhizosphere.</title>
        <authorList>
            <person name="Gaulin E."/>
        </authorList>
    </citation>
    <scope>NUCLEOTIDE SEQUENCE</scope>
    <source>
        <strain evidence="18">ATCC 38472_TT</strain>
    </source>
</reference>
<accession>A0A8K1CRG0</accession>
<feature type="region of interest" description="Disordered" evidence="15">
    <location>
        <begin position="1"/>
        <end position="30"/>
    </location>
</feature>
<comment type="catalytic activity">
    <reaction evidence="8">
        <text>D-glucose(out) = D-glucose(in)</text>
        <dbReference type="Rhea" id="RHEA:60376"/>
        <dbReference type="ChEBI" id="CHEBI:4167"/>
    </reaction>
    <physiologicalReaction direction="left-to-right" evidence="8">
        <dbReference type="Rhea" id="RHEA:60377"/>
    </physiologicalReaction>
</comment>
<evidence type="ECO:0000313" key="19">
    <source>
        <dbReference type="Proteomes" id="UP000794436"/>
    </source>
</evidence>
<feature type="compositionally biased region" description="Low complexity" evidence="15">
    <location>
        <begin position="1"/>
        <end position="21"/>
    </location>
</feature>
<organism evidence="18 19">
    <name type="scientific">Pythium oligandrum</name>
    <name type="common">Mycoparasitic fungus</name>
    <dbReference type="NCBI Taxonomy" id="41045"/>
    <lineage>
        <taxon>Eukaryota</taxon>
        <taxon>Sar</taxon>
        <taxon>Stramenopiles</taxon>
        <taxon>Oomycota</taxon>
        <taxon>Peronosporomycetes</taxon>
        <taxon>Pythiales</taxon>
        <taxon>Pythiaceae</taxon>
        <taxon>Pythium</taxon>
    </lineage>
</organism>
<dbReference type="InterPro" id="IPR005828">
    <property type="entry name" value="MFS_sugar_transport-like"/>
</dbReference>
<dbReference type="Gene3D" id="1.20.1250.20">
    <property type="entry name" value="MFS general substrate transporter like domains"/>
    <property type="match status" value="1"/>
</dbReference>
<keyword evidence="3 14" id="KW-0813">Transport</keyword>
<sequence length="520" mass="55673">MTVSTPKSSSPSSAFNGAASPTAQKQAEEAKDVNDTSVYASLRVNSILYVCVAFALLLPMQFGWSVSQVNLSTFNNQADCDARPVRPGTCLMFPGHSKGDWMWVVNTWIVGGMIGSLGSGQVSDRFGRKKAMMTIAAIMIVGGVIQAASSSVPVFTVGRFISGLASGASTAVPSGYINEISPPHLRNRLGANFQAAVSLGIMLVCCTFFFANTSSGWRYIGGFPIVIGGAFLVGAVSFLVESPAWLLTTGRKEEAERELARLFGEENVDVALSWLLSARDESVELEEHGRSIKDETSSEGSTVQENPWKLLFSPDYRMQTIVAIVVALCQQLTGINAVFFYSSSFFKDAGLDDDRIGNVIVNFFAFFPSFFAGVLSTRFGNRKMMIAGHGVMLAAAVGMTVALLVESSVASIVFTAIYVAAFSVTLGPLVFVIVSAVFPSSLRATGASICLFANWCGSLTVGIGYPYVADALEDLGFLPFIVLLVLFGLVMIKFLPETAGKTDDEILAIFRSKRKAKTLN</sequence>
<feature type="transmembrane region" description="Helical" evidence="16">
    <location>
        <begin position="131"/>
        <end position="148"/>
    </location>
</feature>
<feature type="transmembrane region" description="Helical" evidence="16">
    <location>
        <begin position="475"/>
        <end position="495"/>
    </location>
</feature>
<feature type="transmembrane region" description="Helical" evidence="16">
    <location>
        <begin position="411"/>
        <end position="437"/>
    </location>
</feature>
<evidence type="ECO:0000256" key="8">
    <source>
        <dbReference type="ARBA" id="ARBA00044648"/>
    </source>
</evidence>
<dbReference type="PROSITE" id="PS00217">
    <property type="entry name" value="SUGAR_TRANSPORT_2"/>
    <property type="match status" value="1"/>
</dbReference>
<evidence type="ECO:0000256" key="3">
    <source>
        <dbReference type="ARBA" id="ARBA00022448"/>
    </source>
</evidence>
<dbReference type="PROSITE" id="PS00216">
    <property type="entry name" value="SUGAR_TRANSPORT_1"/>
    <property type="match status" value="1"/>
</dbReference>
<evidence type="ECO:0000256" key="12">
    <source>
        <dbReference type="ARBA" id="ARBA00044710"/>
    </source>
</evidence>
<evidence type="ECO:0000256" key="6">
    <source>
        <dbReference type="ARBA" id="ARBA00023136"/>
    </source>
</evidence>
<dbReference type="OrthoDB" id="263957at2759"/>
<feature type="domain" description="Major facilitator superfamily (MFS) profile" evidence="17">
    <location>
        <begin position="47"/>
        <end position="499"/>
    </location>
</feature>
<dbReference type="InterPro" id="IPR020846">
    <property type="entry name" value="MFS_dom"/>
</dbReference>
<evidence type="ECO:0000256" key="4">
    <source>
        <dbReference type="ARBA" id="ARBA00022692"/>
    </source>
</evidence>
<keyword evidence="6 16" id="KW-0472">Membrane</keyword>
<evidence type="ECO:0000256" key="10">
    <source>
        <dbReference type="ARBA" id="ARBA00044662"/>
    </source>
</evidence>
<dbReference type="AlphaFoldDB" id="A0A8K1CRG0"/>
<evidence type="ECO:0000256" key="14">
    <source>
        <dbReference type="RuleBase" id="RU003346"/>
    </source>
</evidence>
<comment type="subcellular location">
    <subcellularLocation>
        <location evidence="1">Membrane</location>
        <topology evidence="1">Multi-pass membrane protein</topology>
    </subcellularLocation>
</comment>
<evidence type="ECO:0000313" key="18">
    <source>
        <dbReference type="EMBL" id="TMW68185.1"/>
    </source>
</evidence>
<feature type="transmembrane region" description="Helical" evidence="16">
    <location>
        <begin position="47"/>
        <end position="66"/>
    </location>
</feature>
<dbReference type="PRINTS" id="PR00171">
    <property type="entry name" value="SUGRTRNSPORT"/>
</dbReference>
<dbReference type="GO" id="GO:0015149">
    <property type="term" value="F:hexose transmembrane transporter activity"/>
    <property type="evidence" value="ECO:0007669"/>
    <property type="project" value="TreeGrafter"/>
</dbReference>
<comment type="subunit">
    <text evidence="2">Homodimer.</text>
</comment>
<evidence type="ECO:0000259" key="17">
    <source>
        <dbReference type="PROSITE" id="PS50850"/>
    </source>
</evidence>
<evidence type="ECO:0000256" key="13">
    <source>
        <dbReference type="ARBA" id="ARBA00044780"/>
    </source>
</evidence>
<evidence type="ECO:0000256" key="9">
    <source>
        <dbReference type="ARBA" id="ARBA00044656"/>
    </source>
</evidence>
<dbReference type="InterPro" id="IPR005829">
    <property type="entry name" value="Sugar_transporter_CS"/>
</dbReference>
<feature type="transmembrane region" description="Helical" evidence="16">
    <location>
        <begin position="321"/>
        <end position="343"/>
    </location>
</feature>
<comment type="catalytic activity">
    <reaction evidence="7">
        <text>D-galactose(in) = D-galactose(out)</text>
        <dbReference type="Rhea" id="RHEA:34915"/>
        <dbReference type="ChEBI" id="CHEBI:4139"/>
    </reaction>
    <physiologicalReaction direction="right-to-left" evidence="7">
        <dbReference type="Rhea" id="RHEA:34917"/>
    </physiologicalReaction>
</comment>
<dbReference type="InterPro" id="IPR045263">
    <property type="entry name" value="GLUT"/>
</dbReference>
<name>A0A8K1CRG0_PYTOL</name>
<evidence type="ECO:0000256" key="2">
    <source>
        <dbReference type="ARBA" id="ARBA00011738"/>
    </source>
</evidence>
<evidence type="ECO:0000256" key="5">
    <source>
        <dbReference type="ARBA" id="ARBA00022989"/>
    </source>
</evidence>
<comment type="catalytic activity">
    <reaction evidence="10">
        <text>D-mannose(out) = D-mannose(in)</text>
        <dbReference type="Rhea" id="RHEA:78391"/>
        <dbReference type="ChEBI" id="CHEBI:4208"/>
    </reaction>
    <physiologicalReaction direction="left-to-right" evidence="10">
        <dbReference type="Rhea" id="RHEA:78392"/>
    </physiologicalReaction>
</comment>
<feature type="transmembrane region" description="Helical" evidence="16">
    <location>
        <begin position="449"/>
        <end position="469"/>
    </location>
</feature>
<comment type="similarity">
    <text evidence="14">Belongs to the major facilitator superfamily. Sugar transporter (TC 2.A.1.1) family.</text>
</comment>
<dbReference type="PROSITE" id="PS50850">
    <property type="entry name" value="MFS"/>
    <property type="match status" value="1"/>
</dbReference>
<evidence type="ECO:0000256" key="7">
    <source>
        <dbReference type="ARBA" id="ARBA00044637"/>
    </source>
</evidence>
<dbReference type="PANTHER" id="PTHR23503:SF8">
    <property type="entry name" value="FACILITATED GLUCOSE TRANSPORTER PROTEIN 1"/>
    <property type="match status" value="1"/>
</dbReference>
<keyword evidence="4 16" id="KW-0812">Transmembrane</keyword>
<gene>
    <name evidence="18" type="ORF">Poli38472_007857</name>
</gene>
<dbReference type="InterPro" id="IPR003663">
    <property type="entry name" value="Sugar/inositol_transpt"/>
</dbReference>
<feature type="transmembrane region" description="Helical" evidence="16">
    <location>
        <begin position="217"/>
        <end position="240"/>
    </location>
</feature>
<dbReference type="Proteomes" id="UP000794436">
    <property type="component" value="Unassembled WGS sequence"/>
</dbReference>
<dbReference type="PANTHER" id="PTHR23503">
    <property type="entry name" value="SOLUTE CARRIER FAMILY 2"/>
    <property type="match status" value="1"/>
</dbReference>
<evidence type="ECO:0000256" key="15">
    <source>
        <dbReference type="SAM" id="MobiDB-lite"/>
    </source>
</evidence>
<protein>
    <recommendedName>
        <fullName evidence="13">Hexose transporter 1</fullName>
    </recommendedName>
</protein>
<feature type="transmembrane region" description="Helical" evidence="16">
    <location>
        <begin position="189"/>
        <end position="211"/>
    </location>
</feature>
<evidence type="ECO:0000256" key="1">
    <source>
        <dbReference type="ARBA" id="ARBA00004141"/>
    </source>
</evidence>
<keyword evidence="5 16" id="KW-1133">Transmembrane helix</keyword>
<dbReference type="InterPro" id="IPR036259">
    <property type="entry name" value="MFS_trans_sf"/>
</dbReference>
<dbReference type="EMBL" id="SPLM01000003">
    <property type="protein sequence ID" value="TMW68185.1"/>
    <property type="molecule type" value="Genomic_DNA"/>
</dbReference>
<comment type="catalytic activity">
    <reaction evidence="11">
        <text>D-glucosamine(out) = D-glucosamine(in)</text>
        <dbReference type="Rhea" id="RHEA:78423"/>
        <dbReference type="ChEBI" id="CHEBI:58723"/>
    </reaction>
    <physiologicalReaction direction="left-to-right" evidence="11">
        <dbReference type="Rhea" id="RHEA:78424"/>
    </physiologicalReaction>
</comment>
<dbReference type="GO" id="GO:0016020">
    <property type="term" value="C:membrane"/>
    <property type="evidence" value="ECO:0007669"/>
    <property type="project" value="UniProtKB-SubCell"/>
</dbReference>
<keyword evidence="19" id="KW-1185">Reference proteome</keyword>
<feature type="transmembrane region" description="Helical" evidence="16">
    <location>
        <begin position="355"/>
        <end position="374"/>
    </location>
</feature>
<comment type="caution">
    <text evidence="18">The sequence shown here is derived from an EMBL/GenBank/DDBJ whole genome shotgun (WGS) entry which is preliminary data.</text>
</comment>
<evidence type="ECO:0000256" key="11">
    <source>
        <dbReference type="ARBA" id="ARBA00044668"/>
    </source>
</evidence>